<dbReference type="PANTHER" id="PTHR33406">
    <property type="entry name" value="MEMBRANE PROTEIN MJ1562-RELATED"/>
    <property type="match status" value="1"/>
</dbReference>
<dbReference type="AlphaFoldDB" id="A0A7J6LMI4"/>
<dbReference type="Proteomes" id="UP000591131">
    <property type="component" value="Unassembled WGS sequence"/>
</dbReference>
<evidence type="ECO:0000256" key="5">
    <source>
        <dbReference type="ARBA" id="ARBA00022989"/>
    </source>
</evidence>
<evidence type="ECO:0000256" key="2">
    <source>
        <dbReference type="ARBA" id="ARBA00010157"/>
    </source>
</evidence>
<dbReference type="SUPFAM" id="SSF82866">
    <property type="entry name" value="Multidrug efflux transporter AcrB transmembrane domain"/>
    <property type="match status" value="2"/>
</dbReference>
<feature type="transmembrane region" description="Helical" evidence="7">
    <location>
        <begin position="260"/>
        <end position="276"/>
    </location>
</feature>
<dbReference type="Pfam" id="PF03176">
    <property type="entry name" value="MMPL"/>
    <property type="match status" value="2"/>
</dbReference>
<feature type="transmembrane region" description="Helical" evidence="7">
    <location>
        <begin position="203"/>
        <end position="221"/>
    </location>
</feature>
<evidence type="ECO:0000256" key="6">
    <source>
        <dbReference type="ARBA" id="ARBA00023136"/>
    </source>
</evidence>
<dbReference type="EMBL" id="JAAPAO010000418">
    <property type="protein sequence ID" value="KAF4660306.1"/>
    <property type="molecule type" value="Genomic_DNA"/>
</dbReference>
<evidence type="ECO:0000256" key="3">
    <source>
        <dbReference type="ARBA" id="ARBA00022475"/>
    </source>
</evidence>
<feature type="transmembrane region" description="Helical" evidence="7">
    <location>
        <begin position="405"/>
        <end position="430"/>
    </location>
</feature>
<feature type="transmembrane region" description="Helical" evidence="7">
    <location>
        <begin position="644"/>
        <end position="663"/>
    </location>
</feature>
<reference evidence="9 10" key="1">
    <citation type="submission" date="2020-04" db="EMBL/GenBank/DDBJ databases">
        <title>Perkinsus chesapeaki whole genome sequence.</title>
        <authorList>
            <person name="Bogema D.R."/>
        </authorList>
    </citation>
    <scope>NUCLEOTIDE SEQUENCE [LARGE SCALE GENOMIC DNA]</scope>
    <source>
        <strain evidence="9">ATCC PRA-425</strain>
    </source>
</reference>
<evidence type="ECO:0000256" key="1">
    <source>
        <dbReference type="ARBA" id="ARBA00004651"/>
    </source>
</evidence>
<accession>A0A7J6LMI4</accession>
<proteinExistence type="inferred from homology"/>
<dbReference type="PANTHER" id="PTHR33406:SF6">
    <property type="entry name" value="MEMBRANE PROTEIN YDGH-RELATED"/>
    <property type="match status" value="1"/>
</dbReference>
<comment type="subcellular location">
    <subcellularLocation>
        <location evidence="1">Cell membrane</location>
        <topology evidence="1">Multi-pass membrane protein</topology>
    </subcellularLocation>
</comment>
<protein>
    <recommendedName>
        <fullName evidence="8">Membrane transport protein MMPL domain-containing protein</fullName>
    </recommendedName>
</protein>
<keyword evidence="6 7" id="KW-0472">Membrane</keyword>
<feature type="transmembrane region" description="Helical" evidence="7">
    <location>
        <begin position="227"/>
        <end position="248"/>
    </location>
</feature>
<dbReference type="InterPro" id="IPR004869">
    <property type="entry name" value="MMPL_dom"/>
</dbReference>
<feature type="transmembrane region" description="Helical" evidence="7">
    <location>
        <begin position="729"/>
        <end position="752"/>
    </location>
</feature>
<feature type="transmembrane region" description="Helical" evidence="7">
    <location>
        <begin position="320"/>
        <end position="342"/>
    </location>
</feature>
<comment type="caution">
    <text evidence="9">The sequence shown here is derived from an EMBL/GenBank/DDBJ whole genome shotgun (WGS) entry which is preliminary data.</text>
</comment>
<keyword evidence="3" id="KW-1003">Cell membrane</keyword>
<evidence type="ECO:0000256" key="7">
    <source>
        <dbReference type="SAM" id="Phobius"/>
    </source>
</evidence>
<feature type="domain" description="Membrane transport protein MMPL" evidence="8">
    <location>
        <begin position="439"/>
        <end position="796"/>
    </location>
</feature>
<feature type="transmembrane region" description="Helical" evidence="7">
    <location>
        <begin position="28"/>
        <end position="49"/>
    </location>
</feature>
<evidence type="ECO:0000313" key="10">
    <source>
        <dbReference type="Proteomes" id="UP000591131"/>
    </source>
</evidence>
<sequence length="841" mass="90933">MITSCTSFIGKHAQLVSKYQRCLHNLRYVLLPLWLILAGLGVVGVIHMFDNLTSALVAPAGSPAYVASLETTRLFPGGNFHSPEVLFVSLEDQQPGDLLGNNLLQDITETVRGSFPENISVQVADYFTAIGSGEPTSTYLSPDNKSAIFTVMFGMDVKNIGDIEKKTADLVGQKYSNISLFVGWAGILALGEESSKVSEIELGIIHAVVLPLAFLLLAYALRSWRLLLLPLTALLFSIAICGSCLYLLSLLMSVSTGGPMMMLFLLMALCIDYSLIQLTRFRQEVTGPNQRSPSGSILFVCFVCLMIIPVDLFRSIGLALMLSTLCAVGVNLTLVPTLIITFPTFFGYFGKGCCCGGDRQRNASDVPSRDLNMSGATSTTARSCLQRWLRWRFWYSWGKGVTTPWAAVVSILLLCIIAGVFGWACSFITITSNVSTASPRSSSVSETSARMSQRFTPGMSGPFTVVFENPMEGTILSEQFWTSSLDLCREIDQRLMQQYPQGSVLSPMYVKVPGKDPVEVNYQSAKFLTSPSCTSILCKQFQGGLRKSSSPLGDAVMATLITDDVPTSLKASEFVTELRRLVSDTEKQSGGQIRVWITGISVASHDSMSSVVASLPAFIAATATVCLVLVGVVYRSFVIAVRGVLTIAITLIFSFGLAAGVYLRGWLNFLNWPAVASDSSTDGLSWISAPLAFSIVLGLSLDYDIFFLGRVVEEHDRGVSDKAAVHIGVWKAGMVIALAGGIMMITFCGLIFSSTPMVNQSGFILVTAILLDAFVMQGLVTPSLLTLFGRANWWPRGYPQVVYNNPEDIPAYRAQILGADAADVATEIKADKGAAMSVQSP</sequence>
<evidence type="ECO:0000259" key="8">
    <source>
        <dbReference type="Pfam" id="PF03176"/>
    </source>
</evidence>
<keyword evidence="10" id="KW-1185">Reference proteome</keyword>
<keyword evidence="5 7" id="KW-1133">Transmembrane helix</keyword>
<dbReference type="GO" id="GO:0005886">
    <property type="term" value="C:plasma membrane"/>
    <property type="evidence" value="ECO:0007669"/>
    <property type="project" value="UniProtKB-SubCell"/>
</dbReference>
<dbReference type="OrthoDB" id="441733at2759"/>
<comment type="similarity">
    <text evidence="2">Belongs to the resistance-nodulation-cell division (RND) (TC 2.A.6) family. MmpL subfamily.</text>
</comment>
<name>A0A7J6LMI4_PERCH</name>
<feature type="domain" description="Membrane transport protein MMPL" evidence="8">
    <location>
        <begin position="59"/>
        <end position="342"/>
    </location>
</feature>
<evidence type="ECO:0000313" key="9">
    <source>
        <dbReference type="EMBL" id="KAF4660306.1"/>
    </source>
</evidence>
<feature type="transmembrane region" description="Helical" evidence="7">
    <location>
        <begin position="618"/>
        <end position="637"/>
    </location>
</feature>
<keyword evidence="4 7" id="KW-0812">Transmembrane</keyword>
<dbReference type="InterPro" id="IPR050545">
    <property type="entry name" value="Mycobact_MmpL"/>
</dbReference>
<gene>
    <name evidence="9" type="ORF">FOL47_007211</name>
</gene>
<feature type="transmembrane region" description="Helical" evidence="7">
    <location>
        <begin position="296"/>
        <end position="313"/>
    </location>
</feature>
<organism evidence="9 10">
    <name type="scientific">Perkinsus chesapeaki</name>
    <name type="common">Clam parasite</name>
    <name type="synonym">Perkinsus andrewsi</name>
    <dbReference type="NCBI Taxonomy" id="330153"/>
    <lineage>
        <taxon>Eukaryota</taxon>
        <taxon>Sar</taxon>
        <taxon>Alveolata</taxon>
        <taxon>Perkinsozoa</taxon>
        <taxon>Perkinsea</taxon>
        <taxon>Perkinsida</taxon>
        <taxon>Perkinsidae</taxon>
        <taxon>Perkinsus</taxon>
    </lineage>
</organism>
<evidence type="ECO:0000256" key="4">
    <source>
        <dbReference type="ARBA" id="ARBA00022692"/>
    </source>
</evidence>
<dbReference type="Gene3D" id="1.20.1640.10">
    <property type="entry name" value="Multidrug efflux transporter AcrB transmembrane domain"/>
    <property type="match status" value="2"/>
</dbReference>
<feature type="transmembrane region" description="Helical" evidence="7">
    <location>
        <begin position="683"/>
        <end position="708"/>
    </location>
</feature>
<feature type="transmembrane region" description="Helical" evidence="7">
    <location>
        <begin position="764"/>
        <end position="788"/>
    </location>
</feature>